<dbReference type="AlphaFoldDB" id="A0A4Y9RTR1"/>
<dbReference type="RefSeq" id="WP_135209623.1">
    <property type="nucleotide sequence ID" value="NZ_SPVF01000275.1"/>
</dbReference>
<dbReference type="GO" id="GO:0043022">
    <property type="term" value="F:ribosome binding"/>
    <property type="evidence" value="ECO:0007669"/>
    <property type="project" value="InterPro"/>
</dbReference>
<proteinExistence type="predicted"/>
<sequence>MMQAIPTKSSAREKLMDDLRTVVSDAQNWISQGGQMTGEELAALKDKLERAVVGAKDELVKLGEPVIEKTKEVAQATDNYVHENPWKSVGIGVGVGVVIGMLLARR</sequence>
<comment type="caution">
    <text evidence="2">The sequence shown here is derived from an EMBL/GenBank/DDBJ whole genome shotgun (WGS) entry which is preliminary data.</text>
</comment>
<gene>
    <name evidence="2" type="ORF">E4L96_23360</name>
</gene>
<evidence type="ECO:0000313" key="3">
    <source>
        <dbReference type="Proteomes" id="UP000298438"/>
    </source>
</evidence>
<dbReference type="Proteomes" id="UP000298438">
    <property type="component" value="Unassembled WGS sequence"/>
</dbReference>
<dbReference type="OrthoDB" id="9181874at2"/>
<organism evidence="2 3">
    <name type="scientific">Zemynaea arenosa</name>
    <dbReference type="NCBI Taxonomy" id="2561931"/>
    <lineage>
        <taxon>Bacteria</taxon>
        <taxon>Pseudomonadati</taxon>
        <taxon>Pseudomonadota</taxon>
        <taxon>Betaproteobacteria</taxon>
        <taxon>Burkholderiales</taxon>
        <taxon>Oxalobacteraceae</taxon>
        <taxon>Telluria group</taxon>
        <taxon>Zemynaea</taxon>
    </lineage>
</organism>
<keyword evidence="3" id="KW-1185">Reference proteome</keyword>
<dbReference type="PANTHER" id="PTHR35893">
    <property type="entry name" value="INNER MEMBRANE PROTEIN-RELATED"/>
    <property type="match status" value="1"/>
</dbReference>
<accession>A0A4Y9RTR1</accession>
<dbReference type="PANTHER" id="PTHR35893:SF3">
    <property type="entry name" value="INNER MEMBRANE PROTEIN"/>
    <property type="match status" value="1"/>
</dbReference>
<dbReference type="EMBL" id="SPVF01000275">
    <property type="protein sequence ID" value="TFW10648.1"/>
    <property type="molecule type" value="Genomic_DNA"/>
</dbReference>
<reference evidence="2 3" key="1">
    <citation type="submission" date="2019-03" db="EMBL/GenBank/DDBJ databases">
        <title>Draft Genome Sequence of Massilia arenosa sp. nov., a Novel Massilia Species Isolated from a Sandy-loam Maize Soil.</title>
        <authorList>
            <person name="Raths R."/>
            <person name="Peta V."/>
            <person name="Bucking H."/>
        </authorList>
    </citation>
    <scope>NUCLEOTIDE SEQUENCE [LARGE SCALE GENOMIC DNA]</scope>
    <source>
        <strain evidence="2 3">MC02</strain>
    </source>
</reference>
<dbReference type="InterPro" id="IPR043605">
    <property type="entry name" value="DUF883_C"/>
</dbReference>
<dbReference type="Pfam" id="PF19029">
    <property type="entry name" value="DUF883_C"/>
    <property type="match status" value="1"/>
</dbReference>
<feature type="domain" description="DUF883" evidence="1">
    <location>
        <begin position="77"/>
        <end position="106"/>
    </location>
</feature>
<evidence type="ECO:0000313" key="2">
    <source>
        <dbReference type="EMBL" id="TFW10648.1"/>
    </source>
</evidence>
<evidence type="ECO:0000259" key="1">
    <source>
        <dbReference type="Pfam" id="PF19029"/>
    </source>
</evidence>
<dbReference type="InterPro" id="IPR010279">
    <property type="entry name" value="YqjD/ElaB"/>
</dbReference>
<name>A0A4Y9RTR1_9BURK</name>
<protein>
    <submittedName>
        <fullName evidence="2">DUF883 domain-containing protein</fullName>
    </submittedName>
</protein>